<dbReference type="InterPro" id="IPR053142">
    <property type="entry name" value="PchR_regulatory_protein"/>
</dbReference>
<dbReference type="InterPro" id="IPR009057">
    <property type="entry name" value="Homeodomain-like_sf"/>
</dbReference>
<dbReference type="Gene3D" id="1.10.10.60">
    <property type="entry name" value="Homeodomain-like"/>
    <property type="match status" value="1"/>
</dbReference>
<feature type="domain" description="HTH araC/xylS-type" evidence="3">
    <location>
        <begin position="257"/>
        <end position="356"/>
    </location>
</feature>
<organism evidence="4 5">
    <name type="scientific">Flavobacterium granuli</name>
    <dbReference type="NCBI Taxonomy" id="280093"/>
    <lineage>
        <taxon>Bacteria</taxon>
        <taxon>Pseudomonadati</taxon>
        <taxon>Bacteroidota</taxon>
        <taxon>Flavobacteriia</taxon>
        <taxon>Flavobacteriales</taxon>
        <taxon>Flavobacteriaceae</taxon>
        <taxon>Flavobacterium</taxon>
    </lineage>
</organism>
<dbReference type="RefSeq" id="WP_310006497.1">
    <property type="nucleotide sequence ID" value="NZ_JAVDTX010000004.1"/>
</dbReference>
<dbReference type="EMBL" id="JAVDTX010000004">
    <property type="protein sequence ID" value="MDR6845314.1"/>
    <property type="molecule type" value="Genomic_DNA"/>
</dbReference>
<evidence type="ECO:0000256" key="2">
    <source>
        <dbReference type="ARBA" id="ARBA00023163"/>
    </source>
</evidence>
<dbReference type="PANTHER" id="PTHR47893:SF1">
    <property type="entry name" value="REGULATORY PROTEIN PCHR"/>
    <property type="match status" value="1"/>
</dbReference>
<dbReference type="InterPro" id="IPR018060">
    <property type="entry name" value="HTH_AraC"/>
</dbReference>
<dbReference type="SUPFAM" id="SSF46689">
    <property type="entry name" value="Homeodomain-like"/>
    <property type="match status" value="1"/>
</dbReference>
<dbReference type="SMART" id="SM00342">
    <property type="entry name" value="HTH_ARAC"/>
    <property type="match status" value="1"/>
</dbReference>
<sequence length="364" mass="41912">MTSSSKWKELVQKYLFLYKDGFFELPYISNSPMAMVESLKNTPVNGHKILQNAVATNNRFCSGIMRYRELDEGLWLLATNIKVERNIIAKAIYNEDVASDYYFLTFSIFEYEFPFKNPNSEKNVALLSTCWTFYKPNTEVATYFYKGTTGKFYNFVFNKKWADENIFSGKGLKKGIIDDFLSTETGFFTWLDIAPKAHGLAKEISQIIENENSGLFNTTDVKKHSLKLINTFFKHSFDKDQIKKNNSLSNSDYYKIAKAEKIILSNLHLPFVGLESIAIEVGMSSTKLKSDFKSVFGFSLLQYHKEKNLLLAMQLLQKTDIQIQVIAAVTGFESPSRFTASFKKRFKAMPSEFKVQHSDFLRNH</sequence>
<keyword evidence="2" id="KW-0804">Transcription</keyword>
<proteinExistence type="predicted"/>
<dbReference type="Proteomes" id="UP001261871">
    <property type="component" value="Unassembled WGS sequence"/>
</dbReference>
<dbReference type="Pfam" id="PF12833">
    <property type="entry name" value="HTH_18"/>
    <property type="match status" value="1"/>
</dbReference>
<evidence type="ECO:0000313" key="5">
    <source>
        <dbReference type="Proteomes" id="UP001261871"/>
    </source>
</evidence>
<accession>A0ABU1S5B0</accession>
<reference evidence="4 5" key="1">
    <citation type="submission" date="2023-07" db="EMBL/GenBank/DDBJ databases">
        <title>Sorghum-associated microbial communities from plants grown in Nebraska, USA.</title>
        <authorList>
            <person name="Schachtman D."/>
        </authorList>
    </citation>
    <scope>NUCLEOTIDE SEQUENCE [LARGE SCALE GENOMIC DNA]</scope>
    <source>
        <strain evidence="4 5">BE124</strain>
    </source>
</reference>
<keyword evidence="1" id="KW-0805">Transcription regulation</keyword>
<comment type="caution">
    <text evidence="4">The sequence shown here is derived from an EMBL/GenBank/DDBJ whole genome shotgun (WGS) entry which is preliminary data.</text>
</comment>
<evidence type="ECO:0000256" key="1">
    <source>
        <dbReference type="ARBA" id="ARBA00023015"/>
    </source>
</evidence>
<evidence type="ECO:0000313" key="4">
    <source>
        <dbReference type="EMBL" id="MDR6845314.1"/>
    </source>
</evidence>
<dbReference type="PANTHER" id="PTHR47893">
    <property type="entry name" value="REGULATORY PROTEIN PCHR"/>
    <property type="match status" value="1"/>
</dbReference>
<keyword evidence="5" id="KW-1185">Reference proteome</keyword>
<name>A0ABU1S5B0_9FLAO</name>
<evidence type="ECO:0000259" key="3">
    <source>
        <dbReference type="PROSITE" id="PS01124"/>
    </source>
</evidence>
<dbReference type="PROSITE" id="PS01124">
    <property type="entry name" value="HTH_ARAC_FAMILY_2"/>
    <property type="match status" value="1"/>
</dbReference>
<protein>
    <submittedName>
        <fullName evidence="4">AraC-like DNA-binding protein</fullName>
    </submittedName>
</protein>
<gene>
    <name evidence="4" type="ORF">J2W95_002021</name>
</gene>